<dbReference type="Proteomes" id="UP000054166">
    <property type="component" value="Unassembled WGS sequence"/>
</dbReference>
<keyword evidence="2" id="KW-1185">Reference proteome</keyword>
<accession>A0A0C3FYG8</accession>
<evidence type="ECO:0000313" key="2">
    <source>
        <dbReference type="Proteomes" id="UP000054166"/>
    </source>
</evidence>
<sequence>MSLSRNSSFETIVVNEKGRDPLQFIANPDSTSEQIDLKGLSESARKSFATLRLWHHATGCFDHRLVKAIIENILVEGDKYYIALSKTVANAQRGQTFAGEVVDFCTAVVNKHDFPEVPLNELVSNLIKGAEKAHRRSIKTRDQLKGVRDALSKISKDIRLGVESMIEKPVAPDLEDDIPFNGVNTCFVTFPKSVAGLPARASQSNHWRSAQTWGCDGWGAAPDSDDEDAIIDPDLYRASNWDDRKHNITSLSNIQFVI</sequence>
<gene>
    <name evidence="1" type="ORF">PILCRDRAFT_393627</name>
</gene>
<reference evidence="1 2" key="1">
    <citation type="submission" date="2014-04" db="EMBL/GenBank/DDBJ databases">
        <authorList>
            <consortium name="DOE Joint Genome Institute"/>
            <person name="Kuo A."/>
            <person name="Tarkka M."/>
            <person name="Buscot F."/>
            <person name="Kohler A."/>
            <person name="Nagy L.G."/>
            <person name="Floudas D."/>
            <person name="Copeland A."/>
            <person name="Barry K.W."/>
            <person name="Cichocki N."/>
            <person name="Veneault-Fourrey C."/>
            <person name="LaButti K."/>
            <person name="Lindquist E.A."/>
            <person name="Lipzen A."/>
            <person name="Lundell T."/>
            <person name="Morin E."/>
            <person name="Murat C."/>
            <person name="Sun H."/>
            <person name="Tunlid A."/>
            <person name="Henrissat B."/>
            <person name="Grigoriev I.V."/>
            <person name="Hibbett D.S."/>
            <person name="Martin F."/>
            <person name="Nordberg H.P."/>
            <person name="Cantor M.N."/>
            <person name="Hua S.X."/>
        </authorList>
    </citation>
    <scope>NUCLEOTIDE SEQUENCE [LARGE SCALE GENOMIC DNA]</scope>
    <source>
        <strain evidence="1 2">F 1598</strain>
    </source>
</reference>
<dbReference type="EMBL" id="KN832987">
    <property type="protein sequence ID" value="KIM84699.1"/>
    <property type="molecule type" value="Genomic_DNA"/>
</dbReference>
<dbReference type="HOGENOM" id="CLU_1078127_0_0_1"/>
<name>A0A0C3FYG8_PILCF</name>
<protein>
    <submittedName>
        <fullName evidence="1">Uncharacterized protein</fullName>
    </submittedName>
</protein>
<organism evidence="1 2">
    <name type="scientific">Piloderma croceum (strain F 1598)</name>
    <dbReference type="NCBI Taxonomy" id="765440"/>
    <lineage>
        <taxon>Eukaryota</taxon>
        <taxon>Fungi</taxon>
        <taxon>Dikarya</taxon>
        <taxon>Basidiomycota</taxon>
        <taxon>Agaricomycotina</taxon>
        <taxon>Agaricomycetes</taxon>
        <taxon>Agaricomycetidae</taxon>
        <taxon>Atheliales</taxon>
        <taxon>Atheliaceae</taxon>
        <taxon>Piloderma</taxon>
    </lineage>
</organism>
<reference evidence="2" key="2">
    <citation type="submission" date="2015-01" db="EMBL/GenBank/DDBJ databases">
        <title>Evolutionary Origins and Diversification of the Mycorrhizal Mutualists.</title>
        <authorList>
            <consortium name="DOE Joint Genome Institute"/>
            <consortium name="Mycorrhizal Genomics Consortium"/>
            <person name="Kohler A."/>
            <person name="Kuo A."/>
            <person name="Nagy L.G."/>
            <person name="Floudas D."/>
            <person name="Copeland A."/>
            <person name="Barry K.W."/>
            <person name="Cichocki N."/>
            <person name="Veneault-Fourrey C."/>
            <person name="LaButti K."/>
            <person name="Lindquist E.A."/>
            <person name="Lipzen A."/>
            <person name="Lundell T."/>
            <person name="Morin E."/>
            <person name="Murat C."/>
            <person name="Riley R."/>
            <person name="Ohm R."/>
            <person name="Sun H."/>
            <person name="Tunlid A."/>
            <person name="Henrissat B."/>
            <person name="Grigoriev I.V."/>
            <person name="Hibbett D.S."/>
            <person name="Martin F."/>
        </authorList>
    </citation>
    <scope>NUCLEOTIDE SEQUENCE [LARGE SCALE GENOMIC DNA]</scope>
    <source>
        <strain evidence="2">F 1598</strain>
    </source>
</reference>
<proteinExistence type="predicted"/>
<dbReference type="InParanoid" id="A0A0C3FYG8"/>
<dbReference type="AlphaFoldDB" id="A0A0C3FYG8"/>
<evidence type="ECO:0000313" key="1">
    <source>
        <dbReference type="EMBL" id="KIM84699.1"/>
    </source>
</evidence>